<reference evidence="2 3" key="1">
    <citation type="journal article" date="2021" name="Elife">
        <title>Chloroplast acquisition without the gene transfer in kleptoplastic sea slugs, Plakobranchus ocellatus.</title>
        <authorList>
            <person name="Maeda T."/>
            <person name="Takahashi S."/>
            <person name="Yoshida T."/>
            <person name="Shimamura S."/>
            <person name="Takaki Y."/>
            <person name="Nagai Y."/>
            <person name="Toyoda A."/>
            <person name="Suzuki Y."/>
            <person name="Arimoto A."/>
            <person name="Ishii H."/>
            <person name="Satoh N."/>
            <person name="Nishiyama T."/>
            <person name="Hasebe M."/>
            <person name="Maruyama T."/>
            <person name="Minagawa J."/>
            <person name="Obokata J."/>
            <person name="Shigenobu S."/>
        </authorList>
    </citation>
    <scope>NUCLEOTIDE SEQUENCE [LARGE SCALE GENOMIC DNA]</scope>
</reference>
<gene>
    <name evidence="2" type="ORF">PoB_000948400</name>
</gene>
<evidence type="ECO:0000313" key="3">
    <source>
        <dbReference type="Proteomes" id="UP000735302"/>
    </source>
</evidence>
<proteinExistence type="predicted"/>
<organism evidence="2 3">
    <name type="scientific">Plakobranchus ocellatus</name>
    <dbReference type="NCBI Taxonomy" id="259542"/>
    <lineage>
        <taxon>Eukaryota</taxon>
        <taxon>Metazoa</taxon>
        <taxon>Spiralia</taxon>
        <taxon>Lophotrochozoa</taxon>
        <taxon>Mollusca</taxon>
        <taxon>Gastropoda</taxon>
        <taxon>Heterobranchia</taxon>
        <taxon>Euthyneura</taxon>
        <taxon>Panpulmonata</taxon>
        <taxon>Sacoglossa</taxon>
        <taxon>Placobranchoidea</taxon>
        <taxon>Plakobranchidae</taxon>
        <taxon>Plakobranchus</taxon>
    </lineage>
</organism>
<keyword evidence="3" id="KW-1185">Reference proteome</keyword>
<protein>
    <submittedName>
        <fullName evidence="2">Uncharacterized protein</fullName>
    </submittedName>
</protein>
<comment type="caution">
    <text evidence="2">The sequence shown here is derived from an EMBL/GenBank/DDBJ whole genome shotgun (WGS) entry which is preliminary data.</text>
</comment>
<dbReference type="AlphaFoldDB" id="A0AAV3YIZ0"/>
<accession>A0AAV3YIZ0</accession>
<evidence type="ECO:0000313" key="2">
    <source>
        <dbReference type="EMBL" id="GFN82978.1"/>
    </source>
</evidence>
<name>A0AAV3YIZ0_9GAST</name>
<dbReference type="Proteomes" id="UP000735302">
    <property type="component" value="Unassembled WGS sequence"/>
</dbReference>
<dbReference type="EMBL" id="BLXT01001064">
    <property type="protein sequence ID" value="GFN82978.1"/>
    <property type="molecule type" value="Genomic_DNA"/>
</dbReference>
<sequence>MAQSIAYRALHPNPNSGDSVPYSAFSGRSPTRIGTRGRPGQYMCNTPRHSTLYLRGNKYNVTKRAASEKYFQIVEMPTDFLQPGWTAASKHTNDIHHPRTSSEPRSAYNHSGDHRRAVHPWSRAANAAGFLTDPNLPAVSAAKTVTIQIDLSEYNSMQFFEPTEVDMATSHLTIGPYMLPHGYIRVSILFEENGQLVYTCYRYFKVNFHSVFFHEHKEPRSKVVYWPLSEDVWINTSASFFASRNESYGFLGDLSSLPYAVSMTNITYSCTGIARVCSNYKVKANIPMFYVSKKILEQINLSTEGDTIVINETWHYEDFHEQQRITSSMPTTFVFRKSHLIVDIICIRNCGYFQNIKVPLILMAKCLNCEGDPSKIVYRWSYLDQGANKKQGPSAKYWPVPLKSVGVIYVFLKDFFLNASDAKAISSLWTKSCDDKFMLASFITTSHDDPPSPTVVRCSLRESPQCRRRDL</sequence>
<feature type="region of interest" description="Disordered" evidence="1">
    <location>
        <begin position="89"/>
        <end position="113"/>
    </location>
</feature>
<feature type="compositionally biased region" description="Basic and acidic residues" evidence="1">
    <location>
        <begin position="91"/>
        <end position="102"/>
    </location>
</feature>
<feature type="region of interest" description="Disordered" evidence="1">
    <location>
        <begin position="9"/>
        <end position="46"/>
    </location>
</feature>
<evidence type="ECO:0000256" key="1">
    <source>
        <dbReference type="SAM" id="MobiDB-lite"/>
    </source>
</evidence>